<dbReference type="HAMAP" id="MF_01330">
    <property type="entry name" value="Ycf2"/>
    <property type="match status" value="1"/>
</dbReference>
<organism evidence="11">
    <name type="scientific">Athrotaxis laxifolia</name>
    <name type="common">Tasmanian pencil pine</name>
    <dbReference type="NCBI Taxonomy" id="28976"/>
    <lineage>
        <taxon>Eukaryota</taxon>
        <taxon>Viridiplantae</taxon>
        <taxon>Streptophyta</taxon>
        <taxon>Embryophyta</taxon>
        <taxon>Tracheophyta</taxon>
        <taxon>Spermatophyta</taxon>
        <taxon>Pinopsida</taxon>
        <taxon>Pinidae</taxon>
        <taxon>Conifers II</taxon>
        <taxon>Cupressales</taxon>
        <taxon>Cupressaceae</taxon>
        <taxon>Athrotaxis</taxon>
    </lineage>
</organism>
<dbReference type="PANTHER" id="PTHR33078">
    <property type="entry name" value="PROTEIN YCF2-RELATED"/>
    <property type="match status" value="1"/>
</dbReference>
<feature type="transmembrane region" description="Helical" evidence="9">
    <location>
        <begin position="88"/>
        <end position="107"/>
    </location>
</feature>
<evidence type="ECO:0000256" key="7">
    <source>
        <dbReference type="SAM" id="Coils"/>
    </source>
</evidence>
<keyword evidence="11" id="KW-0150">Chloroplast</keyword>
<dbReference type="InterPro" id="IPR003959">
    <property type="entry name" value="ATPase_AAA_core"/>
</dbReference>
<feature type="transmembrane region" description="Helical" evidence="9">
    <location>
        <begin position="1517"/>
        <end position="1538"/>
    </location>
</feature>
<dbReference type="GO" id="GO:0009570">
    <property type="term" value="C:chloroplast stroma"/>
    <property type="evidence" value="ECO:0007669"/>
    <property type="project" value="UniProtKB-SubCell"/>
</dbReference>
<comment type="function">
    <text evidence="1 6">Probable ATPase of unknown function. Its presence in a non-photosynthetic plant (Epifagus virginiana) and experiments in tobacco indicate that it has an essential function which is probably not related to photosynthesis.</text>
</comment>
<feature type="domain" description="AAA+ ATPase" evidence="10">
    <location>
        <begin position="1755"/>
        <end position="1956"/>
    </location>
</feature>
<proteinExistence type="inferred from homology"/>
<evidence type="ECO:0000313" key="11">
    <source>
        <dbReference type="EMBL" id="QYB20982.1"/>
    </source>
</evidence>
<evidence type="ECO:0000256" key="5">
    <source>
        <dbReference type="ARBA" id="ARBA00022840"/>
    </source>
</evidence>
<evidence type="ECO:0000256" key="4">
    <source>
        <dbReference type="ARBA" id="ARBA00022741"/>
    </source>
</evidence>
<protein>
    <recommendedName>
        <fullName evidence="6">Protein Ycf2</fullName>
    </recommendedName>
</protein>
<feature type="coiled-coil region" evidence="7">
    <location>
        <begin position="377"/>
        <end position="414"/>
    </location>
</feature>
<keyword evidence="3 11" id="KW-0934">Plastid</keyword>
<accession>A0A8F8STH5</accession>
<reference evidence="11" key="2">
    <citation type="submission" date="2021-01" db="EMBL/GenBank/DDBJ databases">
        <authorList>
            <person name="Stull G."/>
            <person name="Qu X.-J."/>
            <person name="Parins-Fukuchi C."/>
            <person name="Yang Y.-Y."/>
            <person name="Yang J.-B."/>
            <person name="Yang Z.-Y."/>
            <person name="Hu Y."/>
            <person name="Ma H."/>
            <person name="Soltis P."/>
            <person name="Soltis D."/>
            <person name="Li D.-Z."/>
            <person name="Smith S."/>
            <person name="Yi T.-S."/>
        </authorList>
    </citation>
    <scope>NUCLEOTIDE SEQUENCE</scope>
</reference>
<feature type="binding site" evidence="6">
    <location>
        <begin position="1763"/>
        <end position="1770"/>
    </location>
    <ligand>
        <name>ATP</name>
        <dbReference type="ChEBI" id="CHEBI:30616"/>
    </ligand>
</feature>
<comment type="similarity">
    <text evidence="2 6">Belongs to the Ycf2 family.</text>
</comment>
<dbReference type="InterPro" id="IPR027417">
    <property type="entry name" value="P-loop_NTPase"/>
</dbReference>
<feature type="compositionally biased region" description="Basic and acidic residues" evidence="8">
    <location>
        <begin position="258"/>
        <end position="362"/>
    </location>
</feature>
<dbReference type="GO" id="GO:0005524">
    <property type="term" value="F:ATP binding"/>
    <property type="evidence" value="ECO:0007669"/>
    <property type="project" value="UniProtKB-KW"/>
</dbReference>
<dbReference type="InterPro" id="IPR003593">
    <property type="entry name" value="AAA+_ATPase"/>
</dbReference>
<evidence type="ECO:0000256" key="8">
    <source>
        <dbReference type="SAM" id="MobiDB-lite"/>
    </source>
</evidence>
<gene>
    <name evidence="6 11" type="primary">ycf2</name>
</gene>
<evidence type="ECO:0000256" key="9">
    <source>
        <dbReference type="SAM" id="Phobius"/>
    </source>
</evidence>
<keyword evidence="5 6" id="KW-0067">ATP-binding</keyword>
<keyword evidence="9" id="KW-0472">Membrane</keyword>
<feature type="compositionally biased region" description="Basic and acidic residues" evidence="8">
    <location>
        <begin position="1835"/>
        <end position="1853"/>
    </location>
</feature>
<dbReference type="Gene3D" id="3.40.50.300">
    <property type="entry name" value="P-loop containing nucleotide triphosphate hydrolases"/>
    <property type="match status" value="1"/>
</dbReference>
<feature type="region of interest" description="Disordered" evidence="8">
    <location>
        <begin position="1835"/>
        <end position="1854"/>
    </location>
</feature>
<feature type="region of interest" description="Disordered" evidence="8">
    <location>
        <begin position="254"/>
        <end position="368"/>
    </location>
</feature>
<keyword evidence="4 6" id="KW-0547">Nucleotide-binding</keyword>
<keyword evidence="9" id="KW-0812">Transmembrane</keyword>
<dbReference type="Pfam" id="PF00004">
    <property type="entry name" value="AAA"/>
    <property type="match status" value="1"/>
</dbReference>
<evidence type="ECO:0000256" key="1">
    <source>
        <dbReference type="ARBA" id="ARBA00002329"/>
    </source>
</evidence>
<evidence type="ECO:0000259" key="10">
    <source>
        <dbReference type="SMART" id="SM00382"/>
    </source>
</evidence>
<geneLocation type="chloroplast" evidence="11"/>
<evidence type="ECO:0000256" key="2">
    <source>
        <dbReference type="ARBA" id="ARBA00009361"/>
    </source>
</evidence>
<sequence>MNKHRKPWYMYRIEKNQKRVWFFSLQLNFKENMMEIFVPWNESNLARFLSQIFSGRESVVKLFDFRILSTLLIRDIRIFILKGQARKAVMIIAFPLFLYFFSSRAFIERNKYNWMDILPSVQPRKDNLLLVPHLFMFLPKSKRRYQRRFLNPKKHLLMLSSSNKNLNQKNDIILDNQGTISSESPSEKESNDIEWEIDLIFHSMQNEYWEPEKEPENLYEWEESLLNKSRILDGLEKKIEQLEKNLAEIKELVSSAKSETEESSAKSETEELDYSAKSETEESSAKSETEESSSKSETEESSAKSETEELDSSSKSETEELDSSSKSETEELDSSSKSETEELDSSSKSETEELDSSSKSETEELDSSSKAEYLYLISEMKEIIKEIKKYKEKLQKLKKIKEKEKKRFEEMLQTKILQEEIEQKELDRTREYYSFSESEFLKGLFDDLSIDESYISYTKKPSEKLKLLRKRKDVFKYFKGLEKNRIVDLWKVKTFLKNPSVNYDILSDPGWNIRKERNKLNCIRFMNQNLSSRSPSSCDQNKEELPLNKEELPLNYYFQLKILFIKITNKFTLSITDPERDSDVAEDYLMNHLVEVNKNILLNEILNYRDKYKNNFYAFSSFRRSFRIRILPYIDKEKYRNDITETISEILKIIDNEKLAGIKTTVFQILNILDKENLINILDKENLIKIIDKDGCKLKYIKDLFNLIDKDNGYRLKYTPDVSVILHQYNVYYDDLFEKAVKKVLENALSSKFINYFSKEVDKYYGIVNDKYADYQIKLEYLLRLEAQAAMKYTSKLKSEFFKSDSVLDDLESETPLDKYAKWKKEFERLYIRHITIFQFYYYKYSYKLIKTLCDFYLRFYIHFQMLKNVNFELLLKFFELEKVAGRIILIRRLSGDLKPIQTNWIKLNNITQDAITHHSLDWIIYQAGWSYVTMIRLFKNKDNLKVLSIQIEYFQKRLEYLLSISKQNNLKNRVFNPIELWTTQHCSWYCGWFGNRNMIIDNKIYKIISDEININPIENEIKSKSIPNLESSIDEETIAPLGLNEKPIIESIIDVFDNGKNYMELLNNAGLSAIFNDRDNWLNPLKLSNQNSLRAAFSKANTFKFLDYLHHPRLNYKKRLACYMERIHLKNKHVTYGQLLNLVPIYNNLFSLSIGEIRAVYSEKETISLIKSQVNILLDKYLRDQALIHDSHQSSNLLHKLNLLIHSNTDILSIEDIYNTPLISPQIVNFDKNSCYPFLSSSDSEEKTSNQYSKNSFSSNIDLIQTQSYQDDLLSEISLRMNKFAEKEEYSSTESLKGIMEDKPIGDLLNKEEYSSTESLKGIMEDKPIGDLLNKEELKFFSLILKGIMEDKPIGDLLNKEELKFFFSELKFFCFKTLQINILFEKWGLFKTYRSWLWFLTSTGCKYTKNMFLATFPEIPINSSDQLVSIPNNIRQNWNQNLNNLWALYHQFCTLFCTLLKWEFRDKILPKLNFLLSRWDFSYFIEFINKILIKGKDRSISFDTWKYERNVRDYDIFVFIFIVLLFYISCITPLQLFHFCMDLHFVSILRHDPDCFKRVGEMIHSFRMLRKFSNLNWHGYLLTLMDYIELDSDSDDIGLSLLLKIWYVRNIKWRLIYFNKSSIGLHSSSIFHSIVKTMLYEFEVDEFFFKENKLFLLQEQISQFESKLTPPIGLFHEYFERRKQPGLLYFRYLAEFIQLGLTHRIGVIHSELNSLFLAEIPIFAAFYQKMTSMSMHSSLYDKVRFYSIYPVPSFSNRILLIGPKETGRSYLAKSLAADSYLPLIRISPKSFLRQRRLLSSYEPEFTSSAQKSYLEHENILRYLGWSGRPKEANEKDHYDIKPHNNTLRDRVEGPNPPEYFPRRVVQFLFALKLAKLMSPCVIWIPSIHELNDYCYLIILLMELLGDPYNSIEGEKETTIKQNIVVIASTHIPKKIDPLLITPPRSKRRFDTFINTKTLPAPHREKEFPLLLRNKGLYLKKEWNCYDEFGLTTKGFTTQDLAKLADNILLISMNQQNTSAIDNDIIGVALYRSSWGPRNSNKFSEFFKGLPYKIGKAIIQNKLTFIKNFLRLTLDFQGRRANYLHQWYLEPSIAGTAAKEFTIFYHILGCLAGSVAQDCWFLSESNTENWWSPFDPFIGNDFILASSLLQGLLEEFPSLAIYRGNSDYITIAPQFKRDTMQKGLSSILDQIVLSKELRNSYGEEDETPVVCDSRTWRFSFIRSNRFEHVKDITIENPLLDYLHLFGRFQERPTHLSSFFWKKFLMSTGFQPLYAVKNDDVKERKTAAVWEAKLLYNKFQRMGNYQFDTEEYATEYKPLNTPVIYLACRFLWDPVSIRFLNKNPVFEQRELFIPKELVKTIYITYKSTREFRFSMKKTLKAIRKKKKVRKIALEMKIPTYDDELPVNINIEKKESFETFKRLQEIGMRVRRVVPYSQSVAPPIRECWFREKTRDDTFKERLLKGERENIDLLSNESFIYKTLSESYEYLSNLFFSNRIFFKQMIDTLLKTKWLSPNAIDCLLAEGFNKNKKS</sequence>
<dbReference type="InterPro" id="IPR056777">
    <property type="entry name" value="Ycf2_N"/>
</dbReference>
<dbReference type="Pfam" id="PF05695">
    <property type="entry name" value="Ycf2"/>
    <property type="match status" value="1"/>
</dbReference>
<dbReference type="SUPFAM" id="SSF52540">
    <property type="entry name" value="P-loop containing nucleoside triphosphate hydrolases"/>
    <property type="match status" value="1"/>
</dbReference>
<evidence type="ECO:0000256" key="6">
    <source>
        <dbReference type="HAMAP-Rule" id="MF_01330"/>
    </source>
</evidence>
<keyword evidence="9" id="KW-1133">Transmembrane helix</keyword>
<evidence type="ECO:0000256" key="3">
    <source>
        <dbReference type="ARBA" id="ARBA00022640"/>
    </source>
</evidence>
<dbReference type="GO" id="GO:0016887">
    <property type="term" value="F:ATP hydrolysis activity"/>
    <property type="evidence" value="ECO:0007669"/>
    <property type="project" value="InterPro"/>
</dbReference>
<dbReference type="PANTHER" id="PTHR33078:SF100">
    <property type="entry name" value="PROTEIN YCF2"/>
    <property type="match status" value="1"/>
</dbReference>
<keyword evidence="7" id="KW-0175">Coiled coil</keyword>
<comment type="subcellular location">
    <subcellularLocation>
        <location evidence="6">Plastid</location>
        <location evidence="6">Chloroplast stroma</location>
    </subcellularLocation>
</comment>
<dbReference type="EMBL" id="MW470974">
    <property type="protein sequence ID" value="QYB20982.1"/>
    <property type="molecule type" value="Genomic_DNA"/>
</dbReference>
<reference evidence="11" key="1">
    <citation type="journal article" date="2021" name="Nat. Plants">
        <title>Gene duplications and phylogenomic conflict underlie major pulses of phenotypic evolution in gymnosperms.</title>
        <authorList>
            <person name="Stull G.W."/>
            <person name="Qu X.J."/>
            <person name="Parins-Fukuchi C."/>
            <person name="Yang Y.Y."/>
            <person name="Yang J.B."/>
            <person name="Yang Z.Y."/>
            <person name="Hu Y."/>
            <person name="Ma H."/>
            <person name="Soltis P.S."/>
            <person name="Soltis D.E."/>
            <person name="Li D.Z."/>
            <person name="Smith S.A."/>
            <person name="Yi T.S."/>
        </authorList>
    </citation>
    <scope>NUCLEOTIDE SEQUENCE</scope>
</reference>
<dbReference type="SMART" id="SM00382">
    <property type="entry name" value="AAA"/>
    <property type="match status" value="1"/>
</dbReference>
<dbReference type="InterPro" id="IPR008543">
    <property type="entry name" value="Uncharacterised_Ycf2"/>
</dbReference>
<name>A0A8F8STH5_ATHLA</name>